<dbReference type="InterPro" id="IPR021897">
    <property type="entry name" value="FAP206"/>
</dbReference>
<comment type="subcellular location">
    <subcellularLocation>
        <location evidence="1">Cytoplasm</location>
        <location evidence="1">Cytoskeleton</location>
        <location evidence="1">Cilium axoneme</location>
    </subcellularLocation>
</comment>
<accession>A0A3B4B3D4</accession>
<keyword evidence="7" id="KW-0206">Cytoskeleton</keyword>
<keyword evidence="12" id="KW-1185">Reference proteome</keyword>
<feature type="region of interest" description="Disordered" evidence="10">
    <location>
        <begin position="359"/>
        <end position="379"/>
    </location>
</feature>
<dbReference type="AlphaFoldDB" id="A0A3B4B3D4"/>
<feature type="compositionally biased region" description="Polar residues" evidence="10">
    <location>
        <begin position="359"/>
        <end position="376"/>
    </location>
</feature>
<evidence type="ECO:0000256" key="3">
    <source>
        <dbReference type="ARBA" id="ARBA00021602"/>
    </source>
</evidence>
<evidence type="ECO:0000256" key="1">
    <source>
        <dbReference type="ARBA" id="ARBA00004430"/>
    </source>
</evidence>
<keyword evidence="4" id="KW-0963">Cytoplasm</keyword>
<evidence type="ECO:0000256" key="5">
    <source>
        <dbReference type="ARBA" id="ARBA00022794"/>
    </source>
</evidence>
<comment type="function">
    <text evidence="9">Essential for sperm motility and is involved in the regulation of the beating frequency of motile cilia on the epithelial cells of the respiratory tract. Required for the establishment of radial spokes in sperm flagella.</text>
</comment>
<evidence type="ECO:0000256" key="4">
    <source>
        <dbReference type="ARBA" id="ARBA00022490"/>
    </source>
</evidence>
<evidence type="ECO:0000256" key="7">
    <source>
        <dbReference type="ARBA" id="ARBA00023212"/>
    </source>
</evidence>
<comment type="similarity">
    <text evidence="2">Belongs to the CFAP206 family.</text>
</comment>
<evidence type="ECO:0000256" key="8">
    <source>
        <dbReference type="ARBA" id="ARBA00023273"/>
    </source>
</evidence>
<dbReference type="GO" id="GO:0003356">
    <property type="term" value="P:regulation of cilium beat frequency"/>
    <property type="evidence" value="ECO:0007669"/>
    <property type="project" value="TreeGrafter"/>
</dbReference>
<dbReference type="PANTHER" id="PTHR21442:SF0">
    <property type="entry name" value="CILIA- AND FLAGELLA-ASSOCIATED PROTEIN 206"/>
    <property type="match status" value="1"/>
</dbReference>
<name>A0A3B4B3D4_9GOBI</name>
<evidence type="ECO:0000256" key="10">
    <source>
        <dbReference type="SAM" id="MobiDB-lite"/>
    </source>
</evidence>
<reference evidence="11" key="1">
    <citation type="submission" date="2025-08" db="UniProtKB">
        <authorList>
            <consortium name="Ensembl"/>
        </authorList>
    </citation>
    <scope>IDENTIFICATION</scope>
</reference>
<organism evidence="11 12">
    <name type="scientific">Periophthalmus magnuspinnatus</name>
    <dbReference type="NCBI Taxonomy" id="409849"/>
    <lineage>
        <taxon>Eukaryota</taxon>
        <taxon>Metazoa</taxon>
        <taxon>Chordata</taxon>
        <taxon>Craniata</taxon>
        <taxon>Vertebrata</taxon>
        <taxon>Euteleostomi</taxon>
        <taxon>Actinopterygii</taxon>
        <taxon>Neopterygii</taxon>
        <taxon>Teleostei</taxon>
        <taxon>Neoteleostei</taxon>
        <taxon>Acanthomorphata</taxon>
        <taxon>Gobiaria</taxon>
        <taxon>Gobiiformes</taxon>
        <taxon>Gobioidei</taxon>
        <taxon>Gobiidae</taxon>
        <taxon>Oxudercinae</taxon>
        <taxon>Periophthalmus</taxon>
    </lineage>
</organism>
<keyword evidence="5" id="KW-0970">Cilium biogenesis/degradation</keyword>
<dbReference type="PANTHER" id="PTHR21442">
    <property type="entry name" value="CILIA- AND FLAGELLA-ASSOCIATED PROTEIN 206"/>
    <property type="match status" value="1"/>
</dbReference>
<keyword evidence="6" id="KW-0969">Cilium</keyword>
<evidence type="ECO:0000313" key="12">
    <source>
        <dbReference type="Proteomes" id="UP000261520"/>
    </source>
</evidence>
<sequence>MLVTGVRLFNRSSMTKDQVELNIQDLGENCLQLVWRYTCALEALTEPGTAAPAEMGVSVELLRQALYNVRQHQSPNHNPFTHATVQRVELLQSELTAHFQVLRDTVQSKRAVPAAQVFPMFRSVSRLWSGLQDEAELLHIFRNLALSLRPFVASQAQIFSENSIDGLLQGSEIKSDAERRRLCEGGELGPDIEWLVPEHPNDTEPQSVQYSGFCGHILVCRDGLLLPGKPQLGLLKYKEKLYAFSSRDSALQFASAPEHYISEVAERAKRSPELIQLLCLHRQFSCVTPYTEHLLVRPINRSSSSTQTDTHPVESYMDRTYEWNEWALRRKALKLADLRRKQTHSTQTKLSHLRRDNFTQTYTSKDAMGQTTQDGESSMPRPLVYLSELRGQRGRPMVRVELTRALDE</sequence>
<dbReference type="STRING" id="409849.ENSPMGP00000023938"/>
<evidence type="ECO:0000256" key="2">
    <source>
        <dbReference type="ARBA" id="ARBA00010500"/>
    </source>
</evidence>
<protein>
    <recommendedName>
        <fullName evidence="3">Cilia- and flagella-associated protein 206</fullName>
    </recommendedName>
</protein>
<dbReference type="GO" id="GO:0007288">
    <property type="term" value="P:sperm axoneme assembly"/>
    <property type="evidence" value="ECO:0007669"/>
    <property type="project" value="TreeGrafter"/>
</dbReference>
<proteinExistence type="inferred from homology"/>
<evidence type="ECO:0000313" key="11">
    <source>
        <dbReference type="Ensembl" id="ENSPMGP00000023938.1"/>
    </source>
</evidence>
<evidence type="ECO:0000256" key="6">
    <source>
        <dbReference type="ARBA" id="ARBA00023069"/>
    </source>
</evidence>
<reference evidence="11" key="2">
    <citation type="submission" date="2025-09" db="UniProtKB">
        <authorList>
            <consortium name="Ensembl"/>
        </authorList>
    </citation>
    <scope>IDENTIFICATION</scope>
</reference>
<dbReference type="GO" id="GO:0036064">
    <property type="term" value="C:ciliary basal body"/>
    <property type="evidence" value="ECO:0007669"/>
    <property type="project" value="TreeGrafter"/>
</dbReference>
<dbReference type="Pfam" id="PF12018">
    <property type="entry name" value="FAP206"/>
    <property type="match status" value="1"/>
</dbReference>
<dbReference type="GO" id="GO:1901317">
    <property type="term" value="P:regulation of flagellated sperm motility"/>
    <property type="evidence" value="ECO:0007669"/>
    <property type="project" value="TreeGrafter"/>
</dbReference>
<dbReference type="GO" id="GO:0005930">
    <property type="term" value="C:axoneme"/>
    <property type="evidence" value="ECO:0007669"/>
    <property type="project" value="UniProtKB-SubCell"/>
</dbReference>
<keyword evidence="8" id="KW-0966">Cell projection</keyword>
<evidence type="ECO:0000256" key="9">
    <source>
        <dbReference type="ARBA" id="ARBA00045321"/>
    </source>
</evidence>
<dbReference type="Ensembl" id="ENSPMGT00000025501.1">
    <property type="protein sequence ID" value="ENSPMGP00000023938.1"/>
    <property type="gene ID" value="ENSPMGG00000019365.1"/>
</dbReference>
<dbReference type="Proteomes" id="UP000261520">
    <property type="component" value="Unplaced"/>
</dbReference>